<dbReference type="EMBL" id="WNHJ01000743">
    <property type="protein sequence ID" value="MTV64432.1"/>
    <property type="molecule type" value="Genomic_DNA"/>
</dbReference>
<proteinExistence type="predicted"/>
<sequence length="50" mass="5485">MYKLSTAIFEIILNSELDSSGACKVSNDTAFEEEMINKLYSAIKGSEGVH</sequence>
<dbReference type="AlphaFoldDB" id="A0A6G2D7A0"/>
<accession>A0A6G2D7A0</accession>
<evidence type="ECO:0000313" key="2">
    <source>
        <dbReference type="Proteomes" id="UP000474228"/>
    </source>
</evidence>
<feature type="non-terminal residue" evidence="1">
    <location>
        <position position="50"/>
    </location>
</feature>
<evidence type="ECO:0000313" key="1">
    <source>
        <dbReference type="EMBL" id="MTV64432.1"/>
    </source>
</evidence>
<organism evidence="1 2">
    <name type="scientific">Streptococcus pneumoniae</name>
    <dbReference type="NCBI Taxonomy" id="1313"/>
    <lineage>
        <taxon>Bacteria</taxon>
        <taxon>Bacillati</taxon>
        <taxon>Bacillota</taxon>
        <taxon>Bacilli</taxon>
        <taxon>Lactobacillales</taxon>
        <taxon>Streptococcaceae</taxon>
        <taxon>Streptococcus</taxon>
    </lineage>
</organism>
<gene>
    <name evidence="1" type="ORF">GM539_13940</name>
</gene>
<protein>
    <submittedName>
        <fullName evidence="1">Uncharacterized protein</fullName>
    </submittedName>
</protein>
<name>A0A6G2D7A0_STREE</name>
<reference evidence="1 2" key="1">
    <citation type="submission" date="2019-11" db="EMBL/GenBank/DDBJ databases">
        <title>Growth characteristics of pneumococcus vary with the chemical composition of the capsule and with environmental conditions.</title>
        <authorList>
            <person name="Tothpal A."/>
            <person name="Desobry K."/>
            <person name="Joshi S."/>
            <person name="Wyllie A.L."/>
            <person name="Weinberger D.M."/>
        </authorList>
    </citation>
    <scope>NUCLEOTIDE SEQUENCE [LARGE SCALE GENOMIC DNA]</scope>
    <source>
        <strain evidence="2">pnumococcus22F</strain>
    </source>
</reference>
<comment type="caution">
    <text evidence="1">The sequence shown here is derived from an EMBL/GenBank/DDBJ whole genome shotgun (WGS) entry which is preliminary data.</text>
</comment>
<dbReference type="Proteomes" id="UP000474228">
    <property type="component" value="Unassembled WGS sequence"/>
</dbReference>